<dbReference type="Proteomes" id="UP000515490">
    <property type="component" value="Chromosome"/>
</dbReference>
<name>A0ABX6SB44_9BACI</name>
<proteinExistence type="predicted"/>
<accession>A0ABX6SB44</accession>
<evidence type="ECO:0000313" key="1">
    <source>
        <dbReference type="EMBL" id="QNF30106.1"/>
    </source>
</evidence>
<dbReference type="EMBL" id="CP055263">
    <property type="protein sequence ID" value="QNF30106.1"/>
    <property type="molecule type" value="Genomic_DNA"/>
</dbReference>
<reference evidence="1 2" key="1">
    <citation type="submission" date="2020-06" db="EMBL/GenBank/DDBJ databases">
        <title>Metabacillus dokdonensis sp. nov., isolated from the rhizosphere of Elymus tsukushiensis, a plant native to the Dokdo Islands, Republic of Korea.</title>
        <authorList>
            <person name="Lee S.Y."/>
            <person name="Hwang Y.J."/>
            <person name="Son J.S."/>
            <person name="Ghim S.Y."/>
        </authorList>
    </citation>
    <scope>NUCLEOTIDE SEQUENCE [LARGE SCALE GENOMIC DNA]</scope>
    <source>
        <strain evidence="1 2">KUDC1714</strain>
    </source>
</reference>
<protein>
    <recommendedName>
        <fullName evidence="3">Transposase</fullName>
    </recommendedName>
</protein>
<evidence type="ECO:0000313" key="2">
    <source>
        <dbReference type="Proteomes" id="UP000515490"/>
    </source>
</evidence>
<gene>
    <name evidence="1" type="ORF">HUW50_23130</name>
</gene>
<organism evidence="1 2">
    <name type="scientific">Metabacillus elymi</name>
    <dbReference type="NCBI Taxonomy" id="2745198"/>
    <lineage>
        <taxon>Bacteria</taxon>
        <taxon>Bacillati</taxon>
        <taxon>Bacillota</taxon>
        <taxon>Bacilli</taxon>
        <taxon>Bacillales</taxon>
        <taxon>Bacillaceae</taxon>
        <taxon>Metabacillus</taxon>
    </lineage>
</organism>
<sequence length="52" mass="6051">MDQFENGFVQQSLNALIECLDILHTQLIFDTETTYIHEEFLPFLDIDESSEG</sequence>
<evidence type="ECO:0008006" key="3">
    <source>
        <dbReference type="Google" id="ProtNLM"/>
    </source>
</evidence>
<keyword evidence="2" id="KW-1185">Reference proteome</keyword>